<reference evidence="3 4" key="1">
    <citation type="journal article" date="2011" name="Genome Biol. Evol.">
        <title>Integration of the genetic map and genome assembly of fugu facilitates insights into distinct features of genome evolution in teleosts and mammals.</title>
        <authorList>
            <person name="Kai W."/>
            <person name="Kikuchi K."/>
            <person name="Tohari S."/>
            <person name="Chew A.K."/>
            <person name="Tay A."/>
            <person name="Fujiwara A."/>
            <person name="Hosoya S."/>
            <person name="Suetake H."/>
            <person name="Naruse K."/>
            <person name="Brenner S."/>
            <person name="Suzuki Y."/>
            <person name="Venkatesh B."/>
        </authorList>
    </citation>
    <scope>NUCLEOTIDE SEQUENCE [LARGE SCALE GENOMIC DNA]</scope>
</reference>
<evidence type="ECO:0000256" key="2">
    <source>
        <dbReference type="SAM" id="MobiDB-lite"/>
    </source>
</evidence>
<evidence type="ECO:0000313" key="4">
    <source>
        <dbReference type="Proteomes" id="UP000005226"/>
    </source>
</evidence>
<dbReference type="OMA" id="QTEMSTW"/>
<gene>
    <name evidence="3" type="primary">LOC101078418</name>
</gene>
<feature type="repeat" description="ANK" evidence="1">
    <location>
        <begin position="90"/>
        <end position="122"/>
    </location>
</feature>
<name>A0A674PIP7_TAKRU</name>
<dbReference type="InterPro" id="IPR042334">
    <property type="entry name" value="ANKRD31"/>
</dbReference>
<dbReference type="Proteomes" id="UP000005226">
    <property type="component" value="Chromosome 21"/>
</dbReference>
<dbReference type="AlphaFoldDB" id="A0A674PIP7"/>
<dbReference type="SUPFAM" id="SSF48403">
    <property type="entry name" value="Ankyrin repeat"/>
    <property type="match status" value="1"/>
</dbReference>
<feature type="repeat" description="ANK" evidence="1">
    <location>
        <begin position="156"/>
        <end position="188"/>
    </location>
</feature>
<dbReference type="InParanoid" id="A0A674PIP7"/>
<dbReference type="PROSITE" id="PS51257">
    <property type="entry name" value="PROKAR_LIPOPROTEIN"/>
    <property type="match status" value="1"/>
</dbReference>
<dbReference type="InterPro" id="IPR036770">
    <property type="entry name" value="Ankyrin_rpt-contain_sf"/>
</dbReference>
<feature type="compositionally biased region" description="Basic and acidic residues" evidence="2">
    <location>
        <begin position="44"/>
        <end position="58"/>
    </location>
</feature>
<dbReference type="Pfam" id="PF12796">
    <property type="entry name" value="Ank_2"/>
    <property type="match status" value="1"/>
</dbReference>
<dbReference type="Gene3D" id="1.25.40.20">
    <property type="entry name" value="Ankyrin repeat-containing domain"/>
    <property type="match status" value="1"/>
</dbReference>
<feature type="region of interest" description="Disordered" evidence="2">
    <location>
        <begin position="26"/>
        <end position="68"/>
    </location>
</feature>
<dbReference type="PROSITE" id="PS50297">
    <property type="entry name" value="ANK_REP_REGION"/>
    <property type="match status" value="3"/>
</dbReference>
<dbReference type="PROSITE" id="PS50088">
    <property type="entry name" value="ANK_REPEAT"/>
    <property type="match status" value="3"/>
</dbReference>
<accession>A0A674PIP7</accession>
<dbReference type="InterPro" id="IPR002110">
    <property type="entry name" value="Ankyrin_rpt"/>
</dbReference>
<evidence type="ECO:0000256" key="1">
    <source>
        <dbReference type="PROSITE-ProRule" id="PRU00023"/>
    </source>
</evidence>
<proteinExistence type="predicted"/>
<organism evidence="3 4">
    <name type="scientific">Takifugu rubripes</name>
    <name type="common">Japanese pufferfish</name>
    <name type="synonym">Fugu rubripes</name>
    <dbReference type="NCBI Taxonomy" id="31033"/>
    <lineage>
        <taxon>Eukaryota</taxon>
        <taxon>Metazoa</taxon>
        <taxon>Chordata</taxon>
        <taxon>Craniata</taxon>
        <taxon>Vertebrata</taxon>
        <taxon>Euteleostomi</taxon>
        <taxon>Actinopterygii</taxon>
        <taxon>Neopterygii</taxon>
        <taxon>Teleostei</taxon>
        <taxon>Neoteleostei</taxon>
        <taxon>Acanthomorphata</taxon>
        <taxon>Eupercaria</taxon>
        <taxon>Tetraodontiformes</taxon>
        <taxon>Tetradontoidea</taxon>
        <taxon>Tetraodontidae</taxon>
        <taxon>Takifugu</taxon>
    </lineage>
</organism>
<dbReference type="SMART" id="SM00248">
    <property type="entry name" value="ANK"/>
    <property type="match status" value="3"/>
</dbReference>
<keyword evidence="1" id="KW-0040">ANK repeat</keyword>
<dbReference type="GeneTree" id="ENSGT00940000154742"/>
<protein>
    <submittedName>
        <fullName evidence="3">Uncharacterized protein</fullName>
    </submittedName>
</protein>
<dbReference type="Pfam" id="PF00023">
    <property type="entry name" value="Ank"/>
    <property type="match status" value="1"/>
</dbReference>
<reference evidence="3" key="3">
    <citation type="submission" date="2025-09" db="UniProtKB">
        <authorList>
            <consortium name="Ensembl"/>
        </authorList>
    </citation>
    <scope>IDENTIFICATION</scope>
</reference>
<evidence type="ECO:0000313" key="3">
    <source>
        <dbReference type="Ensembl" id="ENSTRUP00000085627.1"/>
    </source>
</evidence>
<dbReference type="PANTHER" id="PTHR24176">
    <property type="entry name" value="ANKYRIN REPEAT DOMAIN-CONTAINING PROTEIN 31-RELATED"/>
    <property type="match status" value="1"/>
</dbReference>
<feature type="repeat" description="ANK" evidence="1">
    <location>
        <begin position="123"/>
        <end position="155"/>
    </location>
</feature>
<reference evidence="3" key="2">
    <citation type="submission" date="2025-08" db="UniProtKB">
        <authorList>
            <consortium name="Ensembl"/>
        </authorList>
    </citation>
    <scope>IDENTIFICATION</scope>
</reference>
<dbReference type="PANTHER" id="PTHR24176:SF14">
    <property type="entry name" value="ANKYRIN REPEAT DOMAIN-CONTAINING PROTEIN 31"/>
    <property type="match status" value="1"/>
</dbReference>
<keyword evidence="4" id="KW-1185">Reference proteome</keyword>
<sequence>MAHEKSTESESDDDSVSLLCTVSACQSSRSPEDMEVTDLNSSAGKKEEKRDLEDHQVKPPESVTSPQCPNATAQLAAFHFPNNINKRNQTGETLLHKFCKRGDVAQLRLLIQAGICINAEDNAGWTPLHEACLVGNVAVVEELLKAGANVHARSLDGVTPLHDAVMSGHYEVVKLLLEYGSIVTDRNLGGLCAVEMAKESNIKELLQASALTQQNKGGTSSETYSQRGVRCDKAADVQFRESCVTEGATEPGDIQLGNKGTDIDNSHSDTLTAVLEEVERKQAEISAWLLAGLHDTDRYHTGLTHIQTVLTEVLAKQHLLKDNLIQKSRTVPKCLLKRLFKGDIVLLATRQQTLVEILQKQMDLVKAYVTMKEKLSTQPTSCPEMGQKSIDTLKPAPDIVKEPAAASVRKNTLTRRDVLPEEAISHQGSSLKPGNTSECISFRMKAGDALIQGSAGDNSRHLSELIQRGLMAPGSVLQLQFKSHWHKAHVQANGRIKDSKGRVHVAPEHWLESILGKNIPVSSAYAWDKVRLYLSFNLFLLTGMNETQ</sequence>
<dbReference type="Ensembl" id="ENSTRUT00000074531.1">
    <property type="protein sequence ID" value="ENSTRUP00000085627.1"/>
    <property type="gene ID" value="ENSTRUG00000028730.1"/>
</dbReference>